<evidence type="ECO:0000313" key="2">
    <source>
        <dbReference type="EMBL" id="CAA9519423.1"/>
    </source>
</evidence>
<dbReference type="AlphaFoldDB" id="A0A6J4TC38"/>
<gene>
    <name evidence="2" type="ORF">AVDCRST_MAG39-2400</name>
</gene>
<feature type="compositionally biased region" description="Basic residues" evidence="1">
    <location>
        <begin position="1"/>
        <end position="10"/>
    </location>
</feature>
<accession>A0A6J4TC38</accession>
<dbReference type="EMBL" id="CADCVW010000101">
    <property type="protein sequence ID" value="CAA9519423.1"/>
    <property type="molecule type" value="Genomic_DNA"/>
</dbReference>
<reference evidence="2" key="1">
    <citation type="submission" date="2020-02" db="EMBL/GenBank/DDBJ databases">
        <authorList>
            <person name="Meier V. D."/>
        </authorList>
    </citation>
    <scope>NUCLEOTIDE SEQUENCE</scope>
    <source>
        <strain evidence="2">AVDCRST_MAG39</strain>
    </source>
</reference>
<feature type="region of interest" description="Disordered" evidence="1">
    <location>
        <begin position="1"/>
        <end position="41"/>
    </location>
</feature>
<feature type="non-terminal residue" evidence="2">
    <location>
        <position position="41"/>
    </location>
</feature>
<evidence type="ECO:0000256" key="1">
    <source>
        <dbReference type="SAM" id="MobiDB-lite"/>
    </source>
</evidence>
<organism evidence="2">
    <name type="scientific">uncultured Sphingomonadaceae bacterium</name>
    <dbReference type="NCBI Taxonomy" id="169976"/>
    <lineage>
        <taxon>Bacteria</taxon>
        <taxon>Pseudomonadati</taxon>
        <taxon>Pseudomonadota</taxon>
        <taxon>Alphaproteobacteria</taxon>
        <taxon>Sphingomonadales</taxon>
        <taxon>Sphingomonadaceae</taxon>
        <taxon>environmental samples</taxon>
    </lineage>
</organism>
<sequence length="41" mass="4318">APRWPRRPRGRLSPPPPRRTATLRPPPARPGAVGGSAPSGL</sequence>
<name>A0A6J4TC38_9SPHN</name>
<feature type="non-terminal residue" evidence="2">
    <location>
        <position position="1"/>
    </location>
</feature>
<protein>
    <submittedName>
        <fullName evidence="2">Uncharacterized protein</fullName>
    </submittedName>
</protein>
<feature type="compositionally biased region" description="Pro residues" evidence="1">
    <location>
        <begin position="13"/>
        <end position="29"/>
    </location>
</feature>
<proteinExistence type="predicted"/>